<keyword evidence="3" id="KW-1185">Reference proteome</keyword>
<protein>
    <submittedName>
        <fullName evidence="2">Uncharacterized protein</fullName>
    </submittedName>
</protein>
<evidence type="ECO:0000256" key="1">
    <source>
        <dbReference type="SAM" id="MobiDB-lite"/>
    </source>
</evidence>
<dbReference type="OrthoDB" id="5584028at2759"/>
<feature type="compositionally biased region" description="Low complexity" evidence="1">
    <location>
        <begin position="1"/>
        <end position="33"/>
    </location>
</feature>
<reference evidence="2" key="1">
    <citation type="journal article" date="2021" name="Nat. Commun.">
        <title>Genetic determinants of endophytism in the Arabidopsis root mycobiome.</title>
        <authorList>
            <person name="Mesny F."/>
            <person name="Miyauchi S."/>
            <person name="Thiergart T."/>
            <person name="Pickel B."/>
            <person name="Atanasova L."/>
            <person name="Karlsson M."/>
            <person name="Huettel B."/>
            <person name="Barry K.W."/>
            <person name="Haridas S."/>
            <person name="Chen C."/>
            <person name="Bauer D."/>
            <person name="Andreopoulos W."/>
            <person name="Pangilinan J."/>
            <person name="LaButti K."/>
            <person name="Riley R."/>
            <person name="Lipzen A."/>
            <person name="Clum A."/>
            <person name="Drula E."/>
            <person name="Henrissat B."/>
            <person name="Kohler A."/>
            <person name="Grigoriev I.V."/>
            <person name="Martin F.M."/>
            <person name="Hacquard S."/>
        </authorList>
    </citation>
    <scope>NUCLEOTIDE SEQUENCE</scope>
    <source>
        <strain evidence="2">MPI-CAGE-CH-0243</strain>
    </source>
</reference>
<proteinExistence type="predicted"/>
<dbReference type="Proteomes" id="UP000700596">
    <property type="component" value="Unassembled WGS sequence"/>
</dbReference>
<name>A0A9P9DLE6_9PLEO</name>
<dbReference type="PANTHER" id="PTHR37852">
    <property type="entry name" value="YALI0B21208P"/>
    <property type="match status" value="1"/>
</dbReference>
<feature type="region of interest" description="Disordered" evidence="1">
    <location>
        <begin position="1"/>
        <end position="38"/>
    </location>
</feature>
<accession>A0A9P9DLE6</accession>
<evidence type="ECO:0000313" key="2">
    <source>
        <dbReference type="EMBL" id="KAH7121117.1"/>
    </source>
</evidence>
<evidence type="ECO:0000313" key="3">
    <source>
        <dbReference type="Proteomes" id="UP000700596"/>
    </source>
</evidence>
<gene>
    <name evidence="2" type="ORF">B0J11DRAFT_491025</name>
</gene>
<dbReference type="PANTHER" id="PTHR37852:SF1">
    <property type="entry name" value="HIG1 DOMAIN-CONTAINING PROTEIN"/>
    <property type="match status" value="1"/>
</dbReference>
<dbReference type="AlphaFoldDB" id="A0A9P9DLE6"/>
<dbReference type="EMBL" id="JAGMWT010000010">
    <property type="protein sequence ID" value="KAH7121117.1"/>
    <property type="molecule type" value="Genomic_DNA"/>
</dbReference>
<sequence length="239" mass="25846">MATLHSPSASASNSALDPSSPSPLTTTTTLQPIRPSPERLGMTFDKRLLLALTSSFFCGFTLGASHSGHLSSLRFRAENAHRLPISQPGWYLYHKSKNYAKAKDGIISGVRRGAHLATWTSIFFIVEESMDVFRGTWRAGRTLREMEGVDELDMKDMGVCVEGSRDFVSSGVAGMVTAGIWSAWNAFPMVMAARTIRMGVLVGVGFGAAQDGLTWLRARVGEGGSWDGRGAGEREEGKD</sequence>
<comment type="caution">
    <text evidence="2">The sequence shown here is derived from an EMBL/GenBank/DDBJ whole genome shotgun (WGS) entry which is preliminary data.</text>
</comment>
<organism evidence="2 3">
    <name type="scientific">Dendryphion nanum</name>
    <dbReference type="NCBI Taxonomy" id="256645"/>
    <lineage>
        <taxon>Eukaryota</taxon>
        <taxon>Fungi</taxon>
        <taxon>Dikarya</taxon>
        <taxon>Ascomycota</taxon>
        <taxon>Pezizomycotina</taxon>
        <taxon>Dothideomycetes</taxon>
        <taxon>Pleosporomycetidae</taxon>
        <taxon>Pleosporales</taxon>
        <taxon>Torulaceae</taxon>
        <taxon>Dendryphion</taxon>
    </lineage>
</organism>